<dbReference type="EMBL" id="WCRS01000008">
    <property type="protein sequence ID" value="KAB4473320.1"/>
    <property type="molecule type" value="Genomic_DNA"/>
</dbReference>
<dbReference type="EMBL" id="JAGZEE010000018">
    <property type="protein sequence ID" value="MBS5411714.1"/>
    <property type="molecule type" value="Genomic_DNA"/>
</dbReference>
<evidence type="ECO:0000313" key="1">
    <source>
        <dbReference type="EMBL" id="KAB4473320.1"/>
    </source>
</evidence>
<evidence type="ECO:0000313" key="2">
    <source>
        <dbReference type="EMBL" id="MBS5411714.1"/>
    </source>
</evidence>
<dbReference type="Proteomes" id="UP000488521">
    <property type="component" value="Unassembled WGS sequence"/>
</dbReference>
<dbReference type="Proteomes" id="UP000782901">
    <property type="component" value="Unassembled WGS sequence"/>
</dbReference>
<evidence type="ECO:0000313" key="3">
    <source>
        <dbReference type="Proteomes" id="UP000488521"/>
    </source>
</evidence>
<dbReference type="RefSeq" id="WP_259000979.1">
    <property type="nucleotide sequence ID" value="NZ_CAXTFL010000018.1"/>
</dbReference>
<reference evidence="1 3" key="1">
    <citation type="journal article" date="2019" name="Nat. Med.">
        <title>A library of human gut bacterial isolates paired with longitudinal multiomics data enables mechanistic microbiome research.</title>
        <authorList>
            <person name="Poyet M."/>
            <person name="Groussin M."/>
            <person name="Gibbons S.M."/>
            <person name="Avila-Pacheco J."/>
            <person name="Jiang X."/>
            <person name="Kearney S.M."/>
            <person name="Perrotta A.R."/>
            <person name="Berdy B."/>
            <person name="Zhao S."/>
            <person name="Lieberman T.D."/>
            <person name="Swanson P.K."/>
            <person name="Smith M."/>
            <person name="Roesemann S."/>
            <person name="Alexander J.E."/>
            <person name="Rich S.A."/>
            <person name="Livny J."/>
            <person name="Vlamakis H."/>
            <person name="Clish C."/>
            <person name="Bullock K."/>
            <person name="Deik A."/>
            <person name="Scott J."/>
            <person name="Pierce K.A."/>
            <person name="Xavier R.J."/>
            <person name="Alm E.J."/>
        </authorList>
    </citation>
    <scope>NUCLEOTIDE SEQUENCE [LARGE SCALE GENOMIC DNA]</scope>
    <source>
        <strain evidence="1 3">BIOML-A156</strain>
    </source>
</reference>
<organism evidence="1 3">
    <name type="scientific">Bacteroides thetaiotaomicron</name>
    <dbReference type="NCBI Taxonomy" id="818"/>
    <lineage>
        <taxon>Bacteria</taxon>
        <taxon>Pseudomonadati</taxon>
        <taxon>Bacteroidota</taxon>
        <taxon>Bacteroidia</taxon>
        <taxon>Bacteroidales</taxon>
        <taxon>Bacteroidaceae</taxon>
        <taxon>Bacteroides</taxon>
    </lineage>
</organism>
<gene>
    <name evidence="1" type="ORF">GAN59_13170</name>
    <name evidence="2" type="ORF">KHY35_13560</name>
</gene>
<reference evidence="2" key="2">
    <citation type="submission" date="2021-02" db="EMBL/GenBank/DDBJ databases">
        <title>Infant gut strain persistence is associated with maternal origin, phylogeny, and functional potential including surface adhesion and iron acquisition.</title>
        <authorList>
            <person name="Lou Y.C."/>
        </authorList>
    </citation>
    <scope>NUCLEOTIDE SEQUENCE</scope>
    <source>
        <strain evidence="2">L3_082_243G1_dasL3_082_243G1_maxbin2.maxbin.015s ta_sub</strain>
    </source>
</reference>
<dbReference type="AlphaFoldDB" id="A0A6I0S8C3"/>
<comment type="caution">
    <text evidence="1">The sequence shown here is derived from an EMBL/GenBank/DDBJ whole genome shotgun (WGS) entry which is preliminary data.</text>
</comment>
<name>A0A6I0S8C3_BACT4</name>
<protein>
    <submittedName>
        <fullName evidence="1">Uncharacterized protein</fullName>
    </submittedName>
</protein>
<accession>A0A6I0S8C3</accession>
<proteinExistence type="predicted"/>
<sequence length="97" mass="11351">MGKKKKILTKKVYSRITPENYKRLETIASKYGFNSVYEIVQSLIHCFLRASDPENDPQTEVLPYDIECMFNELSEAEKHVEFNKPKRRCSCKSVSNE</sequence>